<dbReference type="SUPFAM" id="SSF56219">
    <property type="entry name" value="DNase I-like"/>
    <property type="match status" value="1"/>
</dbReference>
<dbReference type="PANTHER" id="PTHR33116">
    <property type="entry name" value="REVERSE TRANSCRIPTASE ZINC-BINDING DOMAIN-CONTAINING PROTEIN-RELATED-RELATED"/>
    <property type="match status" value="1"/>
</dbReference>
<organism evidence="2 3">
    <name type="scientific">Paspalum notatum var. saurae</name>
    <dbReference type="NCBI Taxonomy" id="547442"/>
    <lineage>
        <taxon>Eukaryota</taxon>
        <taxon>Viridiplantae</taxon>
        <taxon>Streptophyta</taxon>
        <taxon>Embryophyta</taxon>
        <taxon>Tracheophyta</taxon>
        <taxon>Spermatophyta</taxon>
        <taxon>Magnoliopsida</taxon>
        <taxon>Liliopsida</taxon>
        <taxon>Poales</taxon>
        <taxon>Poaceae</taxon>
        <taxon>PACMAD clade</taxon>
        <taxon>Panicoideae</taxon>
        <taxon>Andropogonodae</taxon>
        <taxon>Paspaleae</taxon>
        <taxon>Paspalinae</taxon>
        <taxon>Paspalum</taxon>
    </lineage>
</organism>
<evidence type="ECO:0000313" key="3">
    <source>
        <dbReference type="Proteomes" id="UP001341281"/>
    </source>
</evidence>
<dbReference type="Proteomes" id="UP001341281">
    <property type="component" value="Chromosome 10"/>
</dbReference>
<dbReference type="Gene3D" id="3.60.10.10">
    <property type="entry name" value="Endonuclease/exonuclease/phosphatase"/>
    <property type="match status" value="1"/>
</dbReference>
<dbReference type="Pfam" id="PF13966">
    <property type="entry name" value="zf-RVT"/>
    <property type="match status" value="1"/>
</dbReference>
<dbReference type="AlphaFoldDB" id="A0AAQ3UX82"/>
<feature type="non-terminal residue" evidence="2">
    <location>
        <position position="1"/>
    </location>
</feature>
<evidence type="ECO:0000313" key="2">
    <source>
        <dbReference type="EMBL" id="WVZ96924.1"/>
    </source>
</evidence>
<feature type="domain" description="Reverse transcriptase zinc-binding" evidence="1">
    <location>
        <begin position="408"/>
        <end position="477"/>
    </location>
</feature>
<dbReference type="InterPro" id="IPR036691">
    <property type="entry name" value="Endo/exonu/phosph_ase_sf"/>
</dbReference>
<dbReference type="InterPro" id="IPR026960">
    <property type="entry name" value="RVT-Znf"/>
</dbReference>
<keyword evidence="3" id="KW-1185">Reference proteome</keyword>
<protein>
    <recommendedName>
        <fullName evidence="1">Reverse transcriptase zinc-binding domain-containing protein</fullName>
    </recommendedName>
</protein>
<sequence length="554" mass="62176">MLAAFNLDGPDGPLGINIVGLGVPLVVEHRSPYPAYRVVTADDPEMLESDLQEFLPANELALPACGTVEGLLDDRLRSPPPVCSAVVQALIDEHTKQVNQVMAMPVLAKRRRKAPPSTSTPRQKGGGNWWFTCVYGPQDDDSKALFLQELRDVRNLCAGPWLIVGDFNLIYQAEDKNNSNLNRALMGRFRRFLDDVECLNKGLQKWSKRKVGNIKVQLAMAKEVGDRVVTGQEEKHAAVLDFYDKLLGEAEQRELSVDHSALNLQEQDLSSLEEEFSEVEAVATIKDLPLDKALGPDGFTVDKVADCLPKWKPSLLNHVGRLVVIKTVFTAISIHLMTTLDLPKWVIKALDKLRRGFLWSGQEKANNGNCLVSWENVQQPQHFGGLGILNLELFLINSIGAFFLGTIKIGPWKRIRKSWGPLQFKFFIWSALKNRCWTADRLAMRGLRHPTVCPLCDQGQETMQHLLISCVFSCEVWTLVFNGLGMSAVSPQLDGRWSWAVNQAHKEVKKGLNSFIILVAWELWKHRNDCVFEGSRPSCSVPQGCARRQLVMHR</sequence>
<accession>A0AAQ3UX82</accession>
<evidence type="ECO:0000259" key="1">
    <source>
        <dbReference type="Pfam" id="PF13966"/>
    </source>
</evidence>
<reference evidence="2 3" key="1">
    <citation type="submission" date="2024-02" db="EMBL/GenBank/DDBJ databases">
        <title>High-quality chromosome-scale genome assembly of Pensacola bahiagrass (Paspalum notatum Flugge var. saurae).</title>
        <authorList>
            <person name="Vega J.M."/>
            <person name="Podio M."/>
            <person name="Orjuela J."/>
            <person name="Siena L.A."/>
            <person name="Pessino S.C."/>
            <person name="Combes M.C."/>
            <person name="Mariac C."/>
            <person name="Albertini E."/>
            <person name="Pupilli F."/>
            <person name="Ortiz J.P.A."/>
            <person name="Leblanc O."/>
        </authorList>
    </citation>
    <scope>NUCLEOTIDE SEQUENCE [LARGE SCALE GENOMIC DNA]</scope>
    <source>
        <strain evidence="2">R1</strain>
        <tissue evidence="2">Leaf</tissue>
    </source>
</reference>
<dbReference type="EMBL" id="CP144754">
    <property type="protein sequence ID" value="WVZ96924.1"/>
    <property type="molecule type" value="Genomic_DNA"/>
</dbReference>
<name>A0AAQ3UX82_PASNO</name>
<dbReference type="PANTHER" id="PTHR33116:SF78">
    <property type="entry name" value="OS12G0587133 PROTEIN"/>
    <property type="match status" value="1"/>
</dbReference>
<gene>
    <name evidence="2" type="ORF">U9M48_042504</name>
</gene>
<proteinExistence type="predicted"/>